<organism evidence="5">
    <name type="scientific">marine sediment metagenome</name>
    <dbReference type="NCBI Taxonomy" id="412755"/>
    <lineage>
        <taxon>unclassified sequences</taxon>
        <taxon>metagenomes</taxon>
        <taxon>ecological metagenomes</taxon>
    </lineage>
</organism>
<dbReference type="GO" id="GO:0004739">
    <property type="term" value="F:pyruvate dehydrogenase (acetyl-transferring) activity"/>
    <property type="evidence" value="ECO:0007669"/>
    <property type="project" value="TreeGrafter"/>
</dbReference>
<reference evidence="5" key="1">
    <citation type="journal article" date="2014" name="Front. Microbiol.">
        <title>High frequency of phylogenetically diverse reductive dehalogenase-homologous genes in deep subseafloor sedimentary metagenomes.</title>
        <authorList>
            <person name="Kawai M."/>
            <person name="Futagami T."/>
            <person name="Toyoda A."/>
            <person name="Takaki Y."/>
            <person name="Nishi S."/>
            <person name="Hori S."/>
            <person name="Arai W."/>
            <person name="Tsubouchi T."/>
            <person name="Morono Y."/>
            <person name="Uchiyama I."/>
            <person name="Ito T."/>
            <person name="Fujiyama A."/>
            <person name="Inagaki F."/>
            <person name="Takami H."/>
        </authorList>
    </citation>
    <scope>NUCLEOTIDE SEQUENCE</scope>
    <source>
        <strain evidence="5">Expedition CK06-06</strain>
    </source>
</reference>
<feature type="domain" description="Dehydrogenase E1 component" evidence="4">
    <location>
        <begin position="14"/>
        <end position="234"/>
    </location>
</feature>
<dbReference type="InterPro" id="IPR050642">
    <property type="entry name" value="PDH_E1_Alpha_Subunit"/>
</dbReference>
<dbReference type="InterPro" id="IPR029061">
    <property type="entry name" value="THDP-binding"/>
</dbReference>
<dbReference type="PANTHER" id="PTHR11516">
    <property type="entry name" value="PYRUVATE DEHYDROGENASE E1 COMPONENT, ALPHA SUBUNIT BACTERIAL AND ORGANELLAR"/>
    <property type="match status" value="1"/>
</dbReference>
<dbReference type="AlphaFoldDB" id="X0Y193"/>
<protein>
    <recommendedName>
        <fullName evidence="4">Dehydrogenase E1 component domain-containing protein</fullName>
    </recommendedName>
</protein>
<proteinExistence type="predicted"/>
<evidence type="ECO:0000256" key="3">
    <source>
        <dbReference type="ARBA" id="ARBA00023052"/>
    </source>
</evidence>
<dbReference type="EMBL" id="BARS01041294">
    <property type="protein sequence ID" value="GAG30681.1"/>
    <property type="molecule type" value="Genomic_DNA"/>
</dbReference>
<dbReference type="PANTHER" id="PTHR11516:SF60">
    <property type="entry name" value="PYRUVATE DEHYDROGENASE E1 COMPONENT SUBUNIT ALPHA"/>
    <property type="match status" value="1"/>
</dbReference>
<dbReference type="InterPro" id="IPR001017">
    <property type="entry name" value="DH_E1"/>
</dbReference>
<keyword evidence="3" id="KW-0786">Thiamine pyrophosphate</keyword>
<dbReference type="CDD" id="cd02000">
    <property type="entry name" value="TPP_E1_PDC_ADC_BCADC"/>
    <property type="match status" value="1"/>
</dbReference>
<sequence>MDIPREKLIDMYDRMVTIRRFEEGAAGLMRDGRIKGFIHLYSGEEAVAVGACFAVGKEDYIASTHRGHGHLIAKGGDPKNMYAELFGGRDGYCHGKGGSMHIADLDLGILGANGIVGAGPPIAVGAAFAAQYKGERGVSLCFFGDGATNQGTIHEALNMAAVLKLPVVFICENNLYGEYTRQDRHQTVKDIAERAKAYAMPGVTVDGMDVLAVHEAVGEAVERARSGEGPSFVE</sequence>
<name>X0Y193_9ZZZZ</name>
<dbReference type="Gene3D" id="3.40.50.970">
    <property type="match status" value="1"/>
</dbReference>
<evidence type="ECO:0000313" key="5">
    <source>
        <dbReference type="EMBL" id="GAG30681.1"/>
    </source>
</evidence>
<dbReference type="SUPFAM" id="SSF52518">
    <property type="entry name" value="Thiamin diphosphate-binding fold (THDP-binding)"/>
    <property type="match status" value="1"/>
</dbReference>
<comment type="cofactor">
    <cofactor evidence="1">
        <name>thiamine diphosphate</name>
        <dbReference type="ChEBI" id="CHEBI:58937"/>
    </cofactor>
</comment>
<keyword evidence="2" id="KW-0560">Oxidoreductase</keyword>
<gene>
    <name evidence="5" type="ORF">S01H1_62824</name>
</gene>
<accession>X0Y193</accession>
<evidence type="ECO:0000259" key="4">
    <source>
        <dbReference type="Pfam" id="PF00676"/>
    </source>
</evidence>
<feature type="non-terminal residue" evidence="5">
    <location>
        <position position="234"/>
    </location>
</feature>
<evidence type="ECO:0000256" key="1">
    <source>
        <dbReference type="ARBA" id="ARBA00001964"/>
    </source>
</evidence>
<dbReference type="Pfam" id="PF00676">
    <property type="entry name" value="E1_dh"/>
    <property type="match status" value="1"/>
</dbReference>
<dbReference type="GO" id="GO:0006086">
    <property type="term" value="P:pyruvate decarboxylation to acetyl-CoA"/>
    <property type="evidence" value="ECO:0007669"/>
    <property type="project" value="TreeGrafter"/>
</dbReference>
<comment type="caution">
    <text evidence="5">The sequence shown here is derived from an EMBL/GenBank/DDBJ whole genome shotgun (WGS) entry which is preliminary data.</text>
</comment>
<evidence type="ECO:0000256" key="2">
    <source>
        <dbReference type="ARBA" id="ARBA00023002"/>
    </source>
</evidence>